<organism evidence="3 4">
    <name type="scientific">Butyricimonas hominis</name>
    <dbReference type="NCBI Taxonomy" id="2763032"/>
    <lineage>
        <taxon>Bacteria</taxon>
        <taxon>Pseudomonadati</taxon>
        <taxon>Bacteroidota</taxon>
        <taxon>Bacteroidia</taxon>
        <taxon>Bacteroidales</taxon>
        <taxon>Odoribacteraceae</taxon>
        <taxon>Butyricimonas</taxon>
    </lineage>
</organism>
<protein>
    <recommendedName>
        <fullName evidence="2">Golvesin/Xly CBD-like domain-containing protein</fullName>
    </recommendedName>
</protein>
<feature type="domain" description="Golvesin/Xly CBD-like" evidence="2">
    <location>
        <begin position="994"/>
        <end position="1121"/>
    </location>
</feature>
<proteinExistence type="predicted"/>
<dbReference type="EMBL" id="JACOOH010000001">
    <property type="protein sequence ID" value="MBC5619919.1"/>
    <property type="molecule type" value="Genomic_DNA"/>
</dbReference>
<dbReference type="Proteomes" id="UP000646484">
    <property type="component" value="Unassembled WGS sequence"/>
</dbReference>
<accession>A0ABR7CW97</accession>
<gene>
    <name evidence="3" type="ORF">H8S64_02280</name>
</gene>
<reference evidence="3 4" key="1">
    <citation type="submission" date="2020-08" db="EMBL/GenBank/DDBJ databases">
        <title>Genome public.</title>
        <authorList>
            <person name="Liu C."/>
            <person name="Sun Q."/>
        </authorList>
    </citation>
    <scope>NUCLEOTIDE SEQUENCE [LARGE SCALE GENOMIC DNA]</scope>
    <source>
        <strain evidence="3 4">NSJ-56</strain>
    </source>
</reference>
<dbReference type="RefSeq" id="WP_186974779.1">
    <property type="nucleotide sequence ID" value="NZ_JACOOH010000001.1"/>
</dbReference>
<feature type="transmembrane region" description="Helical" evidence="1">
    <location>
        <begin position="21"/>
        <end position="41"/>
    </location>
</feature>
<keyword evidence="4" id="KW-1185">Reference proteome</keyword>
<keyword evidence="1" id="KW-1133">Transmembrane helix</keyword>
<feature type="transmembrane region" description="Helical" evidence="1">
    <location>
        <begin position="147"/>
        <end position="169"/>
    </location>
</feature>
<evidence type="ECO:0000256" key="1">
    <source>
        <dbReference type="SAM" id="Phobius"/>
    </source>
</evidence>
<dbReference type="Pfam" id="PF25275">
    <property type="entry name" value="Golvesin_C"/>
    <property type="match status" value="1"/>
</dbReference>
<feature type="transmembrane region" description="Helical" evidence="1">
    <location>
        <begin position="229"/>
        <end position="246"/>
    </location>
</feature>
<feature type="transmembrane region" description="Helical" evidence="1">
    <location>
        <begin position="176"/>
        <end position="194"/>
    </location>
</feature>
<sequence length="1128" mass="129152">MNIHNINTISRYETKLLRRSWLFRIFAVLSLLIIVFFQLSLQSNIFGWYRWGMVAMPSSIPFVNIYLFNIAQSIIAIFLAGNFLKRDKKLDTAEVIYVRPMSNADYIVGKTWGIIKAFVSLNIIALIIAGFIHVFASDSPFAFLPYIFYLLTLSIPSLVFVLGLSFVVMSFVRNQAVTFIIMLGFISGTLLYLGGVEQGTFDFFALTVPNMFSEVLGHTNLVPYLTQRFTFLFLGMGLLSFTIALVNRLPLHPKKNILLNFIGCVIMILGLGCGYSYYSTYHHIDNQRHLYSEKYQKYNIADKVNLLSQDITYSQNKKEISVTANLQVQNRNHKTINNVLLYLNPSLKVEKLTAKGQDIPFERDAQVVVADYKLRPYETAELQISYQGTIDENICYLDITDEEYYDTQNGNSILRFGKNYAYVQDKFTLLTPECLWYPTTLPPVNPEAPYNIRKNFATFSLKVYNPTERVVLSQGTSSRSGDTTLFTNAAPLLGVSLAIGDYEKKSVTVDSVEIELYNFKGHDYFSKEFPNMADTLAGFLSDVKTEYEMRKGRKYPFPKLVLAETPISYAGYVRNWKGNSEQMQPEMVFLPELAATLPRSDFKASKKRMKMWAQNDPRGGSSEDIDLEMNTIRDFIRSVFQSEETYQEEGNSFVNMFTSGWSGTSKLNKYDISSMYFNYATSIYSQDFPIIDIVMNTMLKQEESNPGRRWFRMFSGMGDSQRASAYLNGKSFEQAVLDNTLSTEVFYEMMKLKGIYLRNYITSRVPSEDFKKFMTDFSQKYKFQEVNFTRLNNEFIRKFHFNLMDFIPGWYSINATPLFIVKGIDADEVAIGEYTKYMVHFQVYNPTNIDGIISVSVEQGGFMRGGPGRRGRAAQMEENPPKNFIIDARSYKEIRILCDDRPSNLTINTNIAQNLPSDIMHNFAKVTTTSTDTVSGIFAGNPTVFAFNPKEITVDNEDKGFRVIESNQKNTLQSLFKKEEEDKYKNLNFWMPPSKWTATVGINYYGDYINSAMYKKSGSGNNQAEWNTRIQIPGFYEVFVYSSPGMDRMMWGRGEQPKRYQYYTVKHDDGEEEVSVETGGRNTTGWVPLGSFYFSEGNAKVTLSDRGSEPGQIIIADAVKWVYTSNNK</sequence>
<feature type="transmembrane region" description="Helical" evidence="1">
    <location>
        <begin position="117"/>
        <end position="135"/>
    </location>
</feature>
<keyword evidence="1" id="KW-0812">Transmembrane</keyword>
<evidence type="ECO:0000313" key="3">
    <source>
        <dbReference type="EMBL" id="MBC5619919.1"/>
    </source>
</evidence>
<evidence type="ECO:0000313" key="4">
    <source>
        <dbReference type="Proteomes" id="UP000646484"/>
    </source>
</evidence>
<keyword evidence="1" id="KW-0472">Membrane</keyword>
<feature type="transmembrane region" description="Helical" evidence="1">
    <location>
        <begin position="61"/>
        <end position="80"/>
    </location>
</feature>
<name>A0ABR7CW97_9BACT</name>
<comment type="caution">
    <text evidence="3">The sequence shown here is derived from an EMBL/GenBank/DDBJ whole genome shotgun (WGS) entry which is preliminary data.</text>
</comment>
<feature type="transmembrane region" description="Helical" evidence="1">
    <location>
        <begin position="258"/>
        <end position="278"/>
    </location>
</feature>
<evidence type="ECO:0000259" key="2">
    <source>
        <dbReference type="Pfam" id="PF25275"/>
    </source>
</evidence>
<dbReference type="InterPro" id="IPR033803">
    <property type="entry name" value="CBD-like_Golvesin-Xly"/>
</dbReference>